<sequence length="87" mass="10205">MTKQKAREASYYWLSDIYQSRFSSKIIVVSTNFHPTVGVVWKKGFYGCDSLYQAEYWYRVDRPLLGYDQGKEKPSNIPTVPLCTQIR</sequence>
<dbReference type="AlphaFoldDB" id="A0A8X6SM90"/>
<dbReference type="Proteomes" id="UP000887159">
    <property type="component" value="Unassembled WGS sequence"/>
</dbReference>
<proteinExistence type="predicted"/>
<reference evidence="1" key="1">
    <citation type="submission" date="2020-08" db="EMBL/GenBank/DDBJ databases">
        <title>Multicomponent nature underlies the extraordinary mechanical properties of spider dragline silk.</title>
        <authorList>
            <person name="Kono N."/>
            <person name="Nakamura H."/>
            <person name="Mori M."/>
            <person name="Yoshida Y."/>
            <person name="Ohtoshi R."/>
            <person name="Malay A.D."/>
            <person name="Moran D.A.P."/>
            <person name="Tomita M."/>
            <person name="Numata K."/>
            <person name="Arakawa K."/>
        </authorList>
    </citation>
    <scope>NUCLEOTIDE SEQUENCE</scope>
</reference>
<comment type="caution">
    <text evidence="1">The sequence shown here is derived from an EMBL/GenBank/DDBJ whole genome shotgun (WGS) entry which is preliminary data.</text>
</comment>
<dbReference type="EMBL" id="BMAU01021327">
    <property type="protein sequence ID" value="GFY14170.1"/>
    <property type="molecule type" value="Genomic_DNA"/>
</dbReference>
<keyword evidence="2" id="KW-1185">Reference proteome</keyword>
<organism evidence="1 2">
    <name type="scientific">Trichonephila clavipes</name>
    <name type="common">Golden silk orbweaver</name>
    <name type="synonym">Nephila clavipes</name>
    <dbReference type="NCBI Taxonomy" id="2585209"/>
    <lineage>
        <taxon>Eukaryota</taxon>
        <taxon>Metazoa</taxon>
        <taxon>Ecdysozoa</taxon>
        <taxon>Arthropoda</taxon>
        <taxon>Chelicerata</taxon>
        <taxon>Arachnida</taxon>
        <taxon>Araneae</taxon>
        <taxon>Araneomorphae</taxon>
        <taxon>Entelegynae</taxon>
        <taxon>Araneoidea</taxon>
        <taxon>Nephilidae</taxon>
        <taxon>Trichonephila</taxon>
    </lineage>
</organism>
<gene>
    <name evidence="1" type="ORF">TNCV_3613591</name>
</gene>
<evidence type="ECO:0000313" key="2">
    <source>
        <dbReference type="Proteomes" id="UP000887159"/>
    </source>
</evidence>
<accession>A0A8X6SM90</accession>
<evidence type="ECO:0000313" key="1">
    <source>
        <dbReference type="EMBL" id="GFY14170.1"/>
    </source>
</evidence>
<name>A0A8X6SM90_TRICX</name>
<protein>
    <submittedName>
        <fullName evidence="1">Uncharacterized protein</fullName>
    </submittedName>
</protein>